<feature type="transmembrane region" description="Helical" evidence="8">
    <location>
        <begin position="160"/>
        <end position="188"/>
    </location>
</feature>
<evidence type="ECO:0008006" key="11">
    <source>
        <dbReference type="Google" id="ProtNLM"/>
    </source>
</evidence>
<evidence type="ECO:0000313" key="10">
    <source>
        <dbReference type="Proteomes" id="UP000034607"/>
    </source>
</evidence>
<keyword evidence="2" id="KW-1003">Cell membrane</keyword>
<feature type="transmembrane region" description="Helical" evidence="8">
    <location>
        <begin position="194"/>
        <end position="213"/>
    </location>
</feature>
<evidence type="ECO:0000256" key="5">
    <source>
        <dbReference type="ARBA" id="ARBA00022692"/>
    </source>
</evidence>
<gene>
    <name evidence="9" type="ORF">UX78_C0003G0071</name>
</gene>
<evidence type="ECO:0000256" key="2">
    <source>
        <dbReference type="ARBA" id="ARBA00022475"/>
    </source>
</evidence>
<evidence type="ECO:0000256" key="1">
    <source>
        <dbReference type="ARBA" id="ARBA00004651"/>
    </source>
</evidence>
<dbReference type="AlphaFoldDB" id="A0A0G1UGF7"/>
<name>A0A0G1UGF7_9BACT</name>
<dbReference type="GO" id="GO:0005886">
    <property type="term" value="C:plasma membrane"/>
    <property type="evidence" value="ECO:0007669"/>
    <property type="project" value="UniProtKB-SubCell"/>
</dbReference>
<evidence type="ECO:0000256" key="4">
    <source>
        <dbReference type="ARBA" id="ARBA00022679"/>
    </source>
</evidence>
<evidence type="ECO:0000313" key="9">
    <source>
        <dbReference type="EMBL" id="KKU56795.1"/>
    </source>
</evidence>
<keyword evidence="5 8" id="KW-0812">Transmembrane</keyword>
<evidence type="ECO:0000256" key="7">
    <source>
        <dbReference type="ARBA" id="ARBA00023136"/>
    </source>
</evidence>
<dbReference type="Proteomes" id="UP000034607">
    <property type="component" value="Unassembled WGS sequence"/>
</dbReference>
<comment type="subcellular location">
    <subcellularLocation>
        <location evidence="1">Cell membrane</location>
        <topology evidence="1">Multi-pass membrane protein</topology>
    </subcellularLocation>
</comment>
<dbReference type="GO" id="GO:0010041">
    <property type="term" value="P:response to iron(III) ion"/>
    <property type="evidence" value="ECO:0007669"/>
    <property type="project" value="TreeGrafter"/>
</dbReference>
<keyword evidence="3" id="KW-0328">Glycosyltransferase</keyword>
<keyword evidence="4" id="KW-0808">Transferase</keyword>
<proteinExistence type="predicted"/>
<protein>
    <recommendedName>
        <fullName evidence="11">Glycosyltransferase RgtA/B/C/D-like domain-containing protein</fullName>
    </recommendedName>
</protein>
<accession>A0A0G1UGF7</accession>
<dbReference type="PANTHER" id="PTHR33908">
    <property type="entry name" value="MANNOSYLTRANSFERASE YKCB-RELATED"/>
    <property type="match status" value="1"/>
</dbReference>
<dbReference type="PANTHER" id="PTHR33908:SF3">
    <property type="entry name" value="UNDECAPRENYL PHOSPHATE-ALPHA-4-AMINO-4-DEOXY-L-ARABINOSE ARABINOSYL TRANSFERASE"/>
    <property type="match status" value="1"/>
</dbReference>
<comment type="caution">
    <text evidence="9">The sequence shown here is derived from an EMBL/GenBank/DDBJ whole genome shotgun (WGS) entry which is preliminary data.</text>
</comment>
<feature type="transmembrane region" description="Helical" evidence="8">
    <location>
        <begin position="292"/>
        <end position="309"/>
    </location>
</feature>
<evidence type="ECO:0000256" key="3">
    <source>
        <dbReference type="ARBA" id="ARBA00022676"/>
    </source>
</evidence>
<evidence type="ECO:0000256" key="6">
    <source>
        <dbReference type="ARBA" id="ARBA00022989"/>
    </source>
</evidence>
<feature type="transmembrane region" description="Helical" evidence="8">
    <location>
        <begin position="364"/>
        <end position="386"/>
    </location>
</feature>
<organism evidence="9 10">
    <name type="scientific">Candidatus Amesbacteria bacterium GW2011_GWA2_47_11</name>
    <dbReference type="NCBI Taxonomy" id="1618357"/>
    <lineage>
        <taxon>Bacteria</taxon>
        <taxon>Candidatus Amesiibacteriota</taxon>
    </lineage>
</organism>
<reference evidence="9 10" key="1">
    <citation type="journal article" date="2015" name="Nature">
        <title>rRNA introns, odd ribosomes, and small enigmatic genomes across a large radiation of phyla.</title>
        <authorList>
            <person name="Brown C.T."/>
            <person name="Hug L.A."/>
            <person name="Thomas B.C."/>
            <person name="Sharon I."/>
            <person name="Castelle C.J."/>
            <person name="Singh A."/>
            <person name="Wilkins M.J."/>
            <person name="Williams K.H."/>
            <person name="Banfield J.F."/>
        </authorList>
    </citation>
    <scope>NUCLEOTIDE SEQUENCE [LARGE SCALE GENOMIC DNA]</scope>
</reference>
<feature type="transmembrane region" description="Helical" evidence="8">
    <location>
        <begin position="88"/>
        <end position="106"/>
    </location>
</feature>
<keyword evidence="6 8" id="KW-1133">Transmembrane helix</keyword>
<keyword evidence="7 8" id="KW-0472">Membrane</keyword>
<dbReference type="InterPro" id="IPR050297">
    <property type="entry name" value="LipidA_mod_glycosyltrf_83"/>
</dbReference>
<feature type="transmembrane region" description="Helical" evidence="8">
    <location>
        <begin position="135"/>
        <end position="153"/>
    </location>
</feature>
<sequence>MAFWLSGILALSLFVRGFSVTSVPPELFGDEVDVGYQAYSLFKTGRDLYAQAFPTYIHSLSEWRAPLLMYATVPTVAAFGTSELGVRLPQVIFGSLAPIILMLLVYHTTRSRPAAILASLSLSLLPWHIHYSRVAFEVVIMLDLMLLGTLLYLKRRFSLSLLFFALTFYTYSTAVIFTPLWLLALLLLTRKKPNLLALLLFTITITPFIFNLISGRAQARFGLVSIFTSQEVIDKITNFRQYPSVWETVFHNKPESYFSLFFSNYLRAFSPEFLFVRGDPAVRHNMQYIGQLLPLTAPFLILGLYHLVIGRRWLWLVWLGLAPLPSALTIDGAFHATRLFLMIPPLAVAVGIGISQVVNLKSPILNILLLLLFTLHFSQVAHYYLVHYPTVSWRWWHVGYKSAMREINRLAPDYPRVFINSTYEPSLIRFLFYSAYPPADFHRQFSLDQPLTEIQPGYSGFPLGEKYFFGTFTAPPAQDYLLPDSLYLISQRDDVPGDWDWRTDPPQNIQVLNTVTNPDHLPIFYLVTRR</sequence>
<dbReference type="EMBL" id="LCNM01000003">
    <property type="protein sequence ID" value="KKU56795.1"/>
    <property type="molecule type" value="Genomic_DNA"/>
</dbReference>
<dbReference type="GO" id="GO:0009103">
    <property type="term" value="P:lipopolysaccharide biosynthetic process"/>
    <property type="evidence" value="ECO:0007669"/>
    <property type="project" value="UniProtKB-ARBA"/>
</dbReference>
<dbReference type="GO" id="GO:0016763">
    <property type="term" value="F:pentosyltransferase activity"/>
    <property type="evidence" value="ECO:0007669"/>
    <property type="project" value="TreeGrafter"/>
</dbReference>
<feature type="transmembrane region" description="Helical" evidence="8">
    <location>
        <begin position="315"/>
        <end position="334"/>
    </location>
</feature>
<evidence type="ECO:0000256" key="8">
    <source>
        <dbReference type="SAM" id="Phobius"/>
    </source>
</evidence>